<dbReference type="AlphaFoldDB" id="A0A4Q0YEM9"/>
<dbReference type="InterPro" id="IPR011006">
    <property type="entry name" value="CheY-like_superfamily"/>
</dbReference>
<evidence type="ECO:0000256" key="2">
    <source>
        <dbReference type="ARBA" id="ARBA00023012"/>
    </source>
</evidence>
<feature type="modified residue" description="4-aspartylphosphate" evidence="6">
    <location>
        <position position="59"/>
    </location>
</feature>
<dbReference type="InterPro" id="IPR039420">
    <property type="entry name" value="WalR-like"/>
</dbReference>
<dbReference type="SMART" id="SM00448">
    <property type="entry name" value="REC"/>
    <property type="match status" value="1"/>
</dbReference>
<keyword evidence="1 6" id="KW-0597">Phosphoprotein</keyword>
<evidence type="ECO:0000256" key="7">
    <source>
        <dbReference type="PROSITE-ProRule" id="PRU01091"/>
    </source>
</evidence>
<keyword evidence="5" id="KW-0804">Transcription</keyword>
<dbReference type="GO" id="GO:0006355">
    <property type="term" value="P:regulation of DNA-templated transcription"/>
    <property type="evidence" value="ECO:0007669"/>
    <property type="project" value="InterPro"/>
</dbReference>
<dbReference type="CDD" id="cd00383">
    <property type="entry name" value="trans_reg_C"/>
    <property type="match status" value="1"/>
</dbReference>
<dbReference type="PROSITE" id="PS50110">
    <property type="entry name" value="RESPONSE_REGULATORY"/>
    <property type="match status" value="1"/>
</dbReference>
<evidence type="ECO:0000256" key="3">
    <source>
        <dbReference type="ARBA" id="ARBA00023015"/>
    </source>
</evidence>
<dbReference type="Proteomes" id="UP000290172">
    <property type="component" value="Unassembled WGS sequence"/>
</dbReference>
<protein>
    <submittedName>
        <fullName evidence="10">DNA-binding response regulator</fullName>
    </submittedName>
</protein>
<dbReference type="SMART" id="SM00862">
    <property type="entry name" value="Trans_reg_C"/>
    <property type="match status" value="1"/>
</dbReference>
<dbReference type="InterPro" id="IPR016032">
    <property type="entry name" value="Sig_transdc_resp-reg_C-effctor"/>
</dbReference>
<dbReference type="GO" id="GO:0000156">
    <property type="term" value="F:phosphorelay response regulator activity"/>
    <property type="evidence" value="ECO:0007669"/>
    <property type="project" value="TreeGrafter"/>
</dbReference>
<dbReference type="Pfam" id="PF00072">
    <property type="entry name" value="Response_reg"/>
    <property type="match status" value="1"/>
</dbReference>
<dbReference type="RefSeq" id="WP_128979960.1">
    <property type="nucleotide sequence ID" value="NZ_PDKJ01000004.1"/>
</dbReference>
<dbReference type="GO" id="GO:0000976">
    <property type="term" value="F:transcription cis-regulatory region binding"/>
    <property type="evidence" value="ECO:0007669"/>
    <property type="project" value="TreeGrafter"/>
</dbReference>
<gene>
    <name evidence="10" type="ORF">CRV08_05605</name>
</gene>
<organism evidence="10 11">
    <name type="scientific">Halarcobacter ebronensis</name>
    <dbReference type="NCBI Taxonomy" id="1462615"/>
    <lineage>
        <taxon>Bacteria</taxon>
        <taxon>Pseudomonadati</taxon>
        <taxon>Campylobacterota</taxon>
        <taxon>Epsilonproteobacteria</taxon>
        <taxon>Campylobacterales</taxon>
        <taxon>Arcobacteraceae</taxon>
        <taxon>Halarcobacter</taxon>
    </lineage>
</organism>
<dbReference type="GO" id="GO:0032993">
    <property type="term" value="C:protein-DNA complex"/>
    <property type="evidence" value="ECO:0007669"/>
    <property type="project" value="TreeGrafter"/>
</dbReference>
<dbReference type="PANTHER" id="PTHR48111:SF1">
    <property type="entry name" value="TWO-COMPONENT RESPONSE REGULATOR ORR33"/>
    <property type="match status" value="1"/>
</dbReference>
<dbReference type="SUPFAM" id="SSF46894">
    <property type="entry name" value="C-terminal effector domain of the bipartite response regulators"/>
    <property type="match status" value="1"/>
</dbReference>
<dbReference type="CDD" id="cd17536">
    <property type="entry name" value="REC_YesN-like"/>
    <property type="match status" value="1"/>
</dbReference>
<evidence type="ECO:0000313" key="10">
    <source>
        <dbReference type="EMBL" id="RXJ68912.1"/>
    </source>
</evidence>
<evidence type="ECO:0000256" key="4">
    <source>
        <dbReference type="ARBA" id="ARBA00023125"/>
    </source>
</evidence>
<evidence type="ECO:0000259" key="8">
    <source>
        <dbReference type="PROSITE" id="PS50110"/>
    </source>
</evidence>
<evidence type="ECO:0000256" key="1">
    <source>
        <dbReference type="ARBA" id="ARBA00022553"/>
    </source>
</evidence>
<dbReference type="InterPro" id="IPR001789">
    <property type="entry name" value="Sig_transdc_resp-reg_receiver"/>
</dbReference>
<evidence type="ECO:0000259" key="9">
    <source>
        <dbReference type="PROSITE" id="PS51755"/>
    </source>
</evidence>
<keyword evidence="4 7" id="KW-0238">DNA-binding</keyword>
<dbReference type="Gene3D" id="3.40.50.2300">
    <property type="match status" value="1"/>
</dbReference>
<keyword evidence="2" id="KW-0902">Two-component regulatory system</keyword>
<dbReference type="EMBL" id="PDKJ01000004">
    <property type="protein sequence ID" value="RXJ68912.1"/>
    <property type="molecule type" value="Genomic_DNA"/>
</dbReference>
<evidence type="ECO:0000313" key="11">
    <source>
        <dbReference type="Proteomes" id="UP000290172"/>
    </source>
</evidence>
<name>A0A4Q0YEM9_9BACT</name>
<dbReference type="GO" id="GO:0005829">
    <property type="term" value="C:cytosol"/>
    <property type="evidence" value="ECO:0007669"/>
    <property type="project" value="TreeGrafter"/>
</dbReference>
<dbReference type="InterPro" id="IPR036388">
    <property type="entry name" value="WH-like_DNA-bd_sf"/>
</dbReference>
<evidence type="ECO:0000256" key="5">
    <source>
        <dbReference type="ARBA" id="ARBA00023163"/>
    </source>
</evidence>
<feature type="domain" description="OmpR/PhoB-type" evidence="9">
    <location>
        <begin position="132"/>
        <end position="225"/>
    </location>
</feature>
<evidence type="ECO:0000256" key="6">
    <source>
        <dbReference type="PROSITE-ProRule" id="PRU00169"/>
    </source>
</evidence>
<proteinExistence type="predicted"/>
<sequence>MSRNEYKNLKILYVEDEELIRKNAVSYLNRLFNNVLEASNAIEAMQIINKERPHVVITDIKMPKLNGLDMVRKIRQSDKNTQFIVLSAFTDTKYLLDAIDLGLVKYLPKPIRHEVIYPLLMSCAKLVFDNNDNKKYFNEKCYFDMASELLIDNGKSIKLAKNEQAFLRLLCKKSPRAVSYEELQNFVWGEEYMSENAIRLLVRDLRKKLPEDTIKNISKIGYKID</sequence>
<feature type="domain" description="Response regulatory" evidence="8">
    <location>
        <begin position="10"/>
        <end position="124"/>
    </location>
</feature>
<dbReference type="Gene3D" id="1.10.10.10">
    <property type="entry name" value="Winged helix-like DNA-binding domain superfamily/Winged helix DNA-binding domain"/>
    <property type="match status" value="1"/>
</dbReference>
<keyword evidence="3" id="KW-0805">Transcription regulation</keyword>
<comment type="caution">
    <text evidence="10">The sequence shown here is derived from an EMBL/GenBank/DDBJ whole genome shotgun (WGS) entry which is preliminary data.</text>
</comment>
<accession>A0A4Q0YEM9</accession>
<dbReference type="InterPro" id="IPR001867">
    <property type="entry name" value="OmpR/PhoB-type_DNA-bd"/>
</dbReference>
<dbReference type="PROSITE" id="PS51755">
    <property type="entry name" value="OMPR_PHOB"/>
    <property type="match status" value="1"/>
</dbReference>
<dbReference type="SUPFAM" id="SSF52172">
    <property type="entry name" value="CheY-like"/>
    <property type="match status" value="1"/>
</dbReference>
<feature type="DNA-binding region" description="OmpR/PhoB-type" evidence="7">
    <location>
        <begin position="132"/>
        <end position="225"/>
    </location>
</feature>
<reference evidence="10 11" key="1">
    <citation type="submission" date="2017-10" db="EMBL/GenBank/DDBJ databases">
        <title>Genomics of the genus Arcobacter.</title>
        <authorList>
            <person name="Perez-Cataluna A."/>
            <person name="Figueras M.J."/>
        </authorList>
    </citation>
    <scope>NUCLEOTIDE SEQUENCE [LARGE SCALE GENOMIC DNA]</scope>
    <source>
        <strain evidence="10 11">CECT 8993</strain>
    </source>
</reference>
<dbReference type="PANTHER" id="PTHR48111">
    <property type="entry name" value="REGULATOR OF RPOS"/>
    <property type="match status" value="1"/>
</dbReference>
<dbReference type="Pfam" id="PF00486">
    <property type="entry name" value="Trans_reg_C"/>
    <property type="match status" value="1"/>
</dbReference>